<gene>
    <name evidence="2" type="ORF">HNY73_007802</name>
</gene>
<name>A0A8T0FK45_ARGBR</name>
<feature type="region of interest" description="Disordered" evidence="1">
    <location>
        <begin position="27"/>
        <end position="123"/>
    </location>
</feature>
<feature type="compositionally biased region" description="Gly residues" evidence="1">
    <location>
        <begin position="90"/>
        <end position="99"/>
    </location>
</feature>
<reference evidence="2" key="1">
    <citation type="journal article" date="2020" name="bioRxiv">
        <title>Chromosome-level reference genome of the European wasp spider Argiope bruennichi: a resource for studies on range expansion and evolutionary adaptation.</title>
        <authorList>
            <person name="Sheffer M.M."/>
            <person name="Hoppe A."/>
            <person name="Krehenwinkel H."/>
            <person name="Uhl G."/>
            <person name="Kuss A.W."/>
            <person name="Jensen L."/>
            <person name="Jensen C."/>
            <person name="Gillespie R.G."/>
            <person name="Hoff K.J."/>
            <person name="Prost S."/>
        </authorList>
    </citation>
    <scope>NUCLEOTIDE SEQUENCE</scope>
</reference>
<reference evidence="2" key="2">
    <citation type="submission" date="2020-06" db="EMBL/GenBank/DDBJ databases">
        <authorList>
            <person name="Sheffer M."/>
        </authorList>
    </citation>
    <scope>NUCLEOTIDE SEQUENCE</scope>
</reference>
<evidence type="ECO:0000313" key="2">
    <source>
        <dbReference type="EMBL" id="KAF8789899.1"/>
    </source>
</evidence>
<dbReference type="Proteomes" id="UP000807504">
    <property type="component" value="Unassembled WGS sequence"/>
</dbReference>
<proteinExistence type="predicted"/>
<evidence type="ECO:0000256" key="1">
    <source>
        <dbReference type="SAM" id="MobiDB-lite"/>
    </source>
</evidence>
<sequence length="123" mass="13184">MVHHTFARDITTCSSSSPQQLFKEFLPSSQDTSFHSSPAKVSGNLEQQASLAKQAKEHFVESHSPLSEGGTRSGIARPQPDKFSSPTSGEIGGGVGAQGGRQSPIDRRMLRVSSSTIESVREK</sequence>
<feature type="compositionally biased region" description="Polar residues" evidence="1">
    <location>
        <begin position="27"/>
        <end position="36"/>
    </location>
</feature>
<keyword evidence="3" id="KW-1185">Reference proteome</keyword>
<comment type="caution">
    <text evidence="2">The sequence shown here is derived from an EMBL/GenBank/DDBJ whole genome shotgun (WGS) entry which is preliminary data.</text>
</comment>
<organism evidence="2 3">
    <name type="scientific">Argiope bruennichi</name>
    <name type="common">Wasp spider</name>
    <name type="synonym">Aranea bruennichi</name>
    <dbReference type="NCBI Taxonomy" id="94029"/>
    <lineage>
        <taxon>Eukaryota</taxon>
        <taxon>Metazoa</taxon>
        <taxon>Ecdysozoa</taxon>
        <taxon>Arthropoda</taxon>
        <taxon>Chelicerata</taxon>
        <taxon>Arachnida</taxon>
        <taxon>Araneae</taxon>
        <taxon>Araneomorphae</taxon>
        <taxon>Entelegynae</taxon>
        <taxon>Araneoidea</taxon>
        <taxon>Araneidae</taxon>
        <taxon>Argiope</taxon>
    </lineage>
</organism>
<dbReference type="EMBL" id="JABXBU010000012">
    <property type="protein sequence ID" value="KAF8789899.1"/>
    <property type="molecule type" value="Genomic_DNA"/>
</dbReference>
<protein>
    <submittedName>
        <fullName evidence="2">Uncharacterized protein</fullName>
    </submittedName>
</protein>
<accession>A0A8T0FK45</accession>
<feature type="compositionally biased region" description="Polar residues" evidence="1">
    <location>
        <begin position="112"/>
        <end position="123"/>
    </location>
</feature>
<evidence type="ECO:0000313" key="3">
    <source>
        <dbReference type="Proteomes" id="UP000807504"/>
    </source>
</evidence>
<dbReference type="AlphaFoldDB" id="A0A8T0FK45"/>